<dbReference type="PANTHER" id="PTHR11795:SF450">
    <property type="entry name" value="ABC TRANSPORTER PERMEASE PROTEIN"/>
    <property type="match status" value="1"/>
</dbReference>
<evidence type="ECO:0000256" key="2">
    <source>
        <dbReference type="ARBA" id="ARBA00022448"/>
    </source>
</evidence>
<feature type="transmembrane region" description="Helical" evidence="9">
    <location>
        <begin position="63"/>
        <end position="83"/>
    </location>
</feature>
<feature type="transmembrane region" description="Helical" evidence="9">
    <location>
        <begin position="95"/>
        <end position="114"/>
    </location>
</feature>
<keyword evidence="5" id="KW-0029">Amino-acid transport</keyword>
<dbReference type="InterPro" id="IPR001851">
    <property type="entry name" value="ABC_transp_permease"/>
</dbReference>
<sequence>MTDFLQLTFSGLTTGAAYALVALGFAIVFRGTRAINFAQGEYVMLAGVTAGALHQWADPPLAVVVLVVVLMGALCGLATEVICVRFTRTPNPNTITLATIGLGVAIKAVVLLVTDRQAYTLPGFSGTSTLHVGGAVLDAQALWNCALVAVAAGALAAFLRWAPLGVALRASADDGEMAAASGFSRRGAAAWSFALAGALAAAAGAGLAAVSPVNYDFGTLLGLKGFAAAMLGGLGSMPGAVVGGFAIGLMEAWFAGYVSSTYADVVAFSILLIVLFTRPTGLFAAVKVERV</sequence>
<evidence type="ECO:0000256" key="9">
    <source>
        <dbReference type="SAM" id="Phobius"/>
    </source>
</evidence>
<feature type="transmembrane region" description="Helical" evidence="9">
    <location>
        <begin position="141"/>
        <end position="168"/>
    </location>
</feature>
<keyword evidence="11" id="KW-1185">Reference proteome</keyword>
<accession>A0ABU4HTK7</accession>
<dbReference type="PANTHER" id="PTHR11795">
    <property type="entry name" value="BRANCHED-CHAIN AMINO ACID TRANSPORT SYSTEM PERMEASE PROTEIN LIVH"/>
    <property type="match status" value="1"/>
</dbReference>
<keyword evidence="6 9" id="KW-1133">Transmembrane helix</keyword>
<evidence type="ECO:0000256" key="8">
    <source>
        <dbReference type="ARBA" id="ARBA00037998"/>
    </source>
</evidence>
<reference evidence="11" key="1">
    <citation type="submission" date="2023-07" db="EMBL/GenBank/DDBJ databases">
        <title>Conexibacter stalactiti sp. nov., isolated from stalactites in a lava cave and emended description of the genus Conexibacter.</title>
        <authorList>
            <person name="Lee S.D."/>
        </authorList>
    </citation>
    <scope>NUCLEOTIDE SEQUENCE [LARGE SCALE GENOMIC DNA]</scope>
    <source>
        <strain evidence="11">KCTC 39840</strain>
    </source>
</reference>
<evidence type="ECO:0000256" key="3">
    <source>
        <dbReference type="ARBA" id="ARBA00022475"/>
    </source>
</evidence>
<dbReference type="RefSeq" id="WP_318599031.1">
    <property type="nucleotide sequence ID" value="NZ_JAWSTH010000060.1"/>
</dbReference>
<evidence type="ECO:0000313" key="10">
    <source>
        <dbReference type="EMBL" id="MDW5596595.1"/>
    </source>
</evidence>
<evidence type="ECO:0000256" key="7">
    <source>
        <dbReference type="ARBA" id="ARBA00023136"/>
    </source>
</evidence>
<dbReference type="InterPro" id="IPR052157">
    <property type="entry name" value="BCAA_transport_permease"/>
</dbReference>
<keyword evidence="2" id="KW-0813">Transport</keyword>
<comment type="similarity">
    <text evidence="8">Belongs to the binding-protein-dependent transport system permease family. LivHM subfamily.</text>
</comment>
<comment type="subcellular location">
    <subcellularLocation>
        <location evidence="1">Cell membrane</location>
        <topology evidence="1">Multi-pass membrane protein</topology>
    </subcellularLocation>
</comment>
<feature type="transmembrane region" description="Helical" evidence="9">
    <location>
        <begin position="189"/>
        <end position="211"/>
    </location>
</feature>
<dbReference type="Proteomes" id="UP001284601">
    <property type="component" value="Unassembled WGS sequence"/>
</dbReference>
<keyword evidence="7 9" id="KW-0472">Membrane</keyword>
<keyword evidence="3" id="KW-1003">Cell membrane</keyword>
<organism evidence="10 11">
    <name type="scientific">Conexibacter stalactiti</name>
    <dbReference type="NCBI Taxonomy" id="1940611"/>
    <lineage>
        <taxon>Bacteria</taxon>
        <taxon>Bacillati</taxon>
        <taxon>Actinomycetota</taxon>
        <taxon>Thermoleophilia</taxon>
        <taxon>Solirubrobacterales</taxon>
        <taxon>Conexibacteraceae</taxon>
        <taxon>Conexibacter</taxon>
    </lineage>
</organism>
<gene>
    <name evidence="10" type="ORF">R7226_19770</name>
</gene>
<evidence type="ECO:0000256" key="4">
    <source>
        <dbReference type="ARBA" id="ARBA00022692"/>
    </source>
</evidence>
<evidence type="ECO:0000256" key="1">
    <source>
        <dbReference type="ARBA" id="ARBA00004651"/>
    </source>
</evidence>
<evidence type="ECO:0000256" key="6">
    <source>
        <dbReference type="ARBA" id="ARBA00022989"/>
    </source>
</evidence>
<keyword evidence="4 9" id="KW-0812">Transmembrane</keyword>
<evidence type="ECO:0000256" key="5">
    <source>
        <dbReference type="ARBA" id="ARBA00022970"/>
    </source>
</evidence>
<proteinExistence type="inferred from homology"/>
<protein>
    <submittedName>
        <fullName evidence="10">Branched-chain amino acid ABC transporter permease</fullName>
    </submittedName>
</protein>
<comment type="caution">
    <text evidence="10">The sequence shown here is derived from an EMBL/GenBank/DDBJ whole genome shotgun (WGS) entry which is preliminary data.</text>
</comment>
<feature type="transmembrane region" description="Helical" evidence="9">
    <location>
        <begin position="265"/>
        <end position="286"/>
    </location>
</feature>
<dbReference type="CDD" id="cd06582">
    <property type="entry name" value="TM_PBP1_LivH_like"/>
    <property type="match status" value="1"/>
</dbReference>
<name>A0ABU4HTK7_9ACTN</name>
<evidence type="ECO:0000313" key="11">
    <source>
        <dbReference type="Proteomes" id="UP001284601"/>
    </source>
</evidence>
<dbReference type="EMBL" id="JAWSTH010000060">
    <property type="protein sequence ID" value="MDW5596595.1"/>
    <property type="molecule type" value="Genomic_DNA"/>
</dbReference>
<feature type="transmembrane region" description="Helical" evidence="9">
    <location>
        <begin position="6"/>
        <end position="29"/>
    </location>
</feature>
<dbReference type="Pfam" id="PF02653">
    <property type="entry name" value="BPD_transp_2"/>
    <property type="match status" value="1"/>
</dbReference>